<dbReference type="InterPro" id="IPR036188">
    <property type="entry name" value="FAD/NAD-bd_sf"/>
</dbReference>
<keyword evidence="1" id="KW-0560">Oxidoreductase</keyword>
<dbReference type="GO" id="GO:0016491">
    <property type="term" value="F:oxidoreductase activity"/>
    <property type="evidence" value="ECO:0007669"/>
    <property type="project" value="UniProtKB-KW"/>
</dbReference>
<evidence type="ECO:0000313" key="4">
    <source>
        <dbReference type="Proteomes" id="UP000198703"/>
    </source>
</evidence>
<evidence type="ECO:0000259" key="2">
    <source>
        <dbReference type="Pfam" id="PF01266"/>
    </source>
</evidence>
<dbReference type="PANTHER" id="PTHR13847:SF287">
    <property type="entry name" value="FAD-DEPENDENT OXIDOREDUCTASE DOMAIN-CONTAINING PROTEIN 1"/>
    <property type="match status" value="1"/>
</dbReference>
<dbReference type="Gene3D" id="3.30.9.10">
    <property type="entry name" value="D-Amino Acid Oxidase, subunit A, domain 2"/>
    <property type="match status" value="1"/>
</dbReference>
<feature type="domain" description="FAD dependent oxidoreductase" evidence="2">
    <location>
        <begin position="8"/>
        <end position="346"/>
    </location>
</feature>
<name>A0A1H4EEW2_9RHOB</name>
<evidence type="ECO:0000256" key="1">
    <source>
        <dbReference type="ARBA" id="ARBA00023002"/>
    </source>
</evidence>
<protein>
    <submittedName>
        <fullName evidence="3">D-arginine dehydrogenase</fullName>
    </submittedName>
</protein>
<dbReference type="Gene3D" id="3.50.50.60">
    <property type="entry name" value="FAD/NAD(P)-binding domain"/>
    <property type="match status" value="1"/>
</dbReference>
<gene>
    <name evidence="3" type="ORF">SAMN05444370_11380</name>
</gene>
<organism evidence="3 4">
    <name type="scientific">Rubrimonas cliftonensis</name>
    <dbReference type="NCBI Taxonomy" id="89524"/>
    <lineage>
        <taxon>Bacteria</taxon>
        <taxon>Pseudomonadati</taxon>
        <taxon>Pseudomonadota</taxon>
        <taxon>Alphaproteobacteria</taxon>
        <taxon>Rhodobacterales</taxon>
        <taxon>Paracoccaceae</taxon>
        <taxon>Rubrimonas</taxon>
    </lineage>
</organism>
<dbReference type="PANTHER" id="PTHR13847">
    <property type="entry name" value="SARCOSINE DEHYDROGENASE-RELATED"/>
    <property type="match status" value="1"/>
</dbReference>
<dbReference type="Pfam" id="PF01266">
    <property type="entry name" value="DAO"/>
    <property type="match status" value="1"/>
</dbReference>
<evidence type="ECO:0000313" key="3">
    <source>
        <dbReference type="EMBL" id="SEA83319.1"/>
    </source>
</evidence>
<dbReference type="Proteomes" id="UP000198703">
    <property type="component" value="Unassembled WGS sequence"/>
</dbReference>
<dbReference type="RefSeq" id="WP_245731099.1">
    <property type="nucleotide sequence ID" value="NZ_FNQM01000013.1"/>
</dbReference>
<proteinExistence type="predicted"/>
<dbReference type="EMBL" id="FNQM01000013">
    <property type="protein sequence ID" value="SEA83319.1"/>
    <property type="molecule type" value="Genomic_DNA"/>
</dbReference>
<accession>A0A1H4EEW2</accession>
<dbReference type="SUPFAM" id="SSF51905">
    <property type="entry name" value="FAD/NAD(P)-binding domain"/>
    <property type="match status" value="1"/>
</dbReference>
<dbReference type="InterPro" id="IPR006076">
    <property type="entry name" value="FAD-dep_OxRdtase"/>
</dbReference>
<dbReference type="AlphaFoldDB" id="A0A1H4EEW2"/>
<sequence>MAEATMADVLVIGGGVAGVGAGAFIAADARVVVLEREAAIGYHATSRSAAVYIRNYGNATLRALNASAEPFLTEPEGVSDRSLLSPRGQLMIAREDETSALDAYLDGASGIARIAPEDAVALFPILRREGLAAAAHEPAASDIDVDRLLQGLARLLRVRGGLIVTGAAVGALARSGGAWRAETRQGVFEAPVVVNAAGAWADTVAALAGLRPVGLTPYRRSAAILPAPDGFNVSRWPLIVSAAETFYAKPEAGRLMVSPADEDAVEPHDAWPDEMVLAEGLHRYEQAVTTPVTRVERSWAGLRTFAPDRTPVVGFSAAAEGFFWLAGQGGYGVQTAPALSRLAADLVAGRAAALPETVVRALDPARLAAPGPGRAA</sequence>
<reference evidence="3 4" key="1">
    <citation type="submission" date="2016-10" db="EMBL/GenBank/DDBJ databases">
        <authorList>
            <person name="de Groot N.N."/>
        </authorList>
    </citation>
    <scope>NUCLEOTIDE SEQUENCE [LARGE SCALE GENOMIC DNA]</scope>
    <source>
        <strain evidence="3 4">DSM 15345</strain>
    </source>
</reference>
<dbReference type="STRING" id="89524.SAMN05444370_11380"/>
<keyword evidence="4" id="KW-1185">Reference proteome</keyword>
<dbReference type="GO" id="GO:0005737">
    <property type="term" value="C:cytoplasm"/>
    <property type="evidence" value="ECO:0007669"/>
    <property type="project" value="TreeGrafter"/>
</dbReference>